<dbReference type="Pfam" id="PF00046">
    <property type="entry name" value="Homeodomain"/>
    <property type="match status" value="1"/>
</dbReference>
<dbReference type="SUPFAM" id="SSF54695">
    <property type="entry name" value="POZ domain"/>
    <property type="match status" value="1"/>
</dbReference>
<evidence type="ECO:0000313" key="8">
    <source>
        <dbReference type="EMBL" id="CAH0393188.1"/>
    </source>
</evidence>
<dbReference type="InterPro" id="IPR051095">
    <property type="entry name" value="Dros_DevTransReg"/>
</dbReference>
<evidence type="ECO:0000256" key="4">
    <source>
        <dbReference type="RuleBase" id="RU000682"/>
    </source>
</evidence>
<name>A0A9P0AJM7_BEMTA</name>
<evidence type="ECO:0000256" key="5">
    <source>
        <dbReference type="SAM" id="MobiDB-lite"/>
    </source>
</evidence>
<dbReference type="PANTHER" id="PTHR23110:SF107">
    <property type="entry name" value="SEX DETERMINATION PROTEIN FRUITLESS"/>
    <property type="match status" value="1"/>
</dbReference>
<feature type="DNA-binding region" description="Homeobox" evidence="3">
    <location>
        <begin position="242"/>
        <end position="309"/>
    </location>
</feature>
<dbReference type="PROSITE" id="PS50071">
    <property type="entry name" value="HOMEOBOX_2"/>
    <property type="match status" value="1"/>
</dbReference>
<dbReference type="CDD" id="cd18315">
    <property type="entry name" value="BTB_POZ_BAB-like"/>
    <property type="match status" value="1"/>
</dbReference>
<dbReference type="SUPFAM" id="SSF46689">
    <property type="entry name" value="Homeodomain-like"/>
    <property type="match status" value="1"/>
</dbReference>
<dbReference type="InterPro" id="IPR000210">
    <property type="entry name" value="BTB/POZ_dom"/>
</dbReference>
<keyword evidence="3 4" id="KW-0238">DNA-binding</keyword>
<dbReference type="InterPro" id="IPR009057">
    <property type="entry name" value="Homeodomain-like_sf"/>
</dbReference>
<dbReference type="Proteomes" id="UP001152759">
    <property type="component" value="Chromosome 7"/>
</dbReference>
<dbReference type="InterPro" id="IPR001356">
    <property type="entry name" value="HD"/>
</dbReference>
<protein>
    <submittedName>
        <fullName evidence="8">Uncharacterized protein</fullName>
    </submittedName>
</protein>
<feature type="domain" description="BTB" evidence="7">
    <location>
        <begin position="33"/>
        <end position="98"/>
    </location>
</feature>
<sequence>MSETNQEFCLRWSSFHQQLGDALCTLLEKEYLVDVTLTCEGQSLKAHQTVLSAGSSYFQKIFNENTHPHPIVILKDVRFEELSLVIKFMYYGEVNVENDSLPEFLKTAEMLQIKGLTKSNSSESSINSAQNLAESDYDTFDMKKIKTDCESFDETSSNHTNVPIKDHAEDRRTDNGCTSQMIPDPPLSVRDHRSLSFDGLSHYIPDLQDDTGQHQNLLFSSNLQSQSTLDSCNQLHSLTLKPPRQRVLWTKEQLKQLDSWYRTDRYPNGSMMCRYADVLCNLGPSNIQPTRQNVDYWFQNRRRRDHHPDVVQQRERKKLAKSLWNNILLEQSPE</sequence>
<proteinExistence type="predicted"/>
<organism evidence="8 9">
    <name type="scientific">Bemisia tabaci</name>
    <name type="common">Sweetpotato whitefly</name>
    <name type="synonym">Aleurodes tabaci</name>
    <dbReference type="NCBI Taxonomy" id="7038"/>
    <lineage>
        <taxon>Eukaryota</taxon>
        <taxon>Metazoa</taxon>
        <taxon>Ecdysozoa</taxon>
        <taxon>Arthropoda</taxon>
        <taxon>Hexapoda</taxon>
        <taxon>Insecta</taxon>
        <taxon>Pterygota</taxon>
        <taxon>Neoptera</taxon>
        <taxon>Paraneoptera</taxon>
        <taxon>Hemiptera</taxon>
        <taxon>Sternorrhyncha</taxon>
        <taxon>Aleyrodoidea</taxon>
        <taxon>Aleyrodidae</taxon>
        <taxon>Aleyrodinae</taxon>
        <taxon>Bemisia</taxon>
    </lineage>
</organism>
<dbReference type="CDD" id="cd00086">
    <property type="entry name" value="homeodomain"/>
    <property type="match status" value="1"/>
</dbReference>
<keyword evidence="3 4" id="KW-0371">Homeobox</keyword>
<comment type="subcellular location">
    <subcellularLocation>
        <location evidence="1 3 4">Nucleus</location>
    </subcellularLocation>
</comment>
<evidence type="ECO:0000313" key="9">
    <source>
        <dbReference type="Proteomes" id="UP001152759"/>
    </source>
</evidence>
<gene>
    <name evidence="8" type="ORF">BEMITA_LOCUS11616</name>
</gene>
<dbReference type="Pfam" id="PF00651">
    <property type="entry name" value="BTB"/>
    <property type="match status" value="1"/>
</dbReference>
<feature type="region of interest" description="Disordered" evidence="5">
    <location>
        <begin position="152"/>
        <end position="189"/>
    </location>
</feature>
<dbReference type="GO" id="GO:0006357">
    <property type="term" value="P:regulation of transcription by RNA polymerase II"/>
    <property type="evidence" value="ECO:0007669"/>
    <property type="project" value="TreeGrafter"/>
</dbReference>
<dbReference type="PROSITE" id="PS50097">
    <property type="entry name" value="BTB"/>
    <property type="match status" value="1"/>
</dbReference>
<evidence type="ECO:0000256" key="3">
    <source>
        <dbReference type="PROSITE-ProRule" id="PRU00108"/>
    </source>
</evidence>
<dbReference type="SMART" id="SM00389">
    <property type="entry name" value="HOX"/>
    <property type="match status" value="1"/>
</dbReference>
<keyword evidence="9" id="KW-1185">Reference proteome</keyword>
<dbReference type="SMART" id="SM00225">
    <property type="entry name" value="BTB"/>
    <property type="match status" value="1"/>
</dbReference>
<evidence type="ECO:0000259" key="7">
    <source>
        <dbReference type="PROSITE" id="PS50097"/>
    </source>
</evidence>
<dbReference type="PANTHER" id="PTHR23110">
    <property type="entry name" value="BTB DOMAIN TRANSCRIPTION FACTOR"/>
    <property type="match status" value="1"/>
</dbReference>
<reference evidence="8" key="1">
    <citation type="submission" date="2021-12" db="EMBL/GenBank/DDBJ databases">
        <authorList>
            <person name="King R."/>
        </authorList>
    </citation>
    <scope>NUCLEOTIDE SEQUENCE</scope>
</reference>
<evidence type="ECO:0000256" key="2">
    <source>
        <dbReference type="ARBA" id="ARBA00023242"/>
    </source>
</evidence>
<dbReference type="GO" id="GO:0003677">
    <property type="term" value="F:DNA binding"/>
    <property type="evidence" value="ECO:0007669"/>
    <property type="project" value="UniProtKB-UniRule"/>
</dbReference>
<accession>A0A9P0AJM7</accession>
<feature type="compositionally biased region" description="Basic and acidic residues" evidence="5">
    <location>
        <begin position="164"/>
        <end position="174"/>
    </location>
</feature>
<dbReference type="InterPro" id="IPR011333">
    <property type="entry name" value="SKP1/BTB/POZ_sf"/>
</dbReference>
<evidence type="ECO:0000256" key="1">
    <source>
        <dbReference type="ARBA" id="ARBA00004123"/>
    </source>
</evidence>
<dbReference type="GO" id="GO:0005634">
    <property type="term" value="C:nucleus"/>
    <property type="evidence" value="ECO:0007669"/>
    <property type="project" value="UniProtKB-SubCell"/>
</dbReference>
<feature type="domain" description="Homeobox" evidence="6">
    <location>
        <begin position="240"/>
        <end position="308"/>
    </location>
</feature>
<dbReference type="Gene3D" id="1.10.10.60">
    <property type="entry name" value="Homeodomain-like"/>
    <property type="match status" value="1"/>
</dbReference>
<keyword evidence="2 3" id="KW-0539">Nucleus</keyword>
<dbReference type="KEGG" id="btab:109032245"/>
<dbReference type="Gene3D" id="3.30.710.10">
    <property type="entry name" value="Potassium Channel Kv1.1, Chain A"/>
    <property type="match status" value="1"/>
</dbReference>
<dbReference type="AlphaFoldDB" id="A0A9P0AJM7"/>
<dbReference type="EMBL" id="OU963868">
    <property type="protein sequence ID" value="CAH0393188.1"/>
    <property type="molecule type" value="Genomic_DNA"/>
</dbReference>
<evidence type="ECO:0000259" key="6">
    <source>
        <dbReference type="PROSITE" id="PS50071"/>
    </source>
</evidence>